<keyword evidence="3" id="KW-1185">Reference proteome</keyword>
<dbReference type="InterPro" id="IPR009061">
    <property type="entry name" value="DNA-bd_dom_put_sf"/>
</dbReference>
<dbReference type="EMBL" id="MWWU01000003">
    <property type="protein sequence ID" value="OZG55277.1"/>
    <property type="molecule type" value="Genomic_DNA"/>
</dbReference>
<evidence type="ECO:0000313" key="3">
    <source>
        <dbReference type="Proteomes" id="UP000228976"/>
    </source>
</evidence>
<comment type="caution">
    <text evidence="2">The sequence shown here is derived from an EMBL/GenBank/DDBJ whole genome shotgun (WGS) entry which is preliminary data.</text>
</comment>
<dbReference type="Pfam" id="PF12728">
    <property type="entry name" value="HTH_17"/>
    <property type="match status" value="1"/>
</dbReference>
<dbReference type="InterPro" id="IPR041657">
    <property type="entry name" value="HTH_17"/>
</dbReference>
<accession>A0A261F805</accession>
<dbReference type="InterPro" id="IPR010093">
    <property type="entry name" value="SinI_DNA-bd"/>
</dbReference>
<dbReference type="RefSeq" id="WP_094690165.1">
    <property type="nucleotide sequence ID" value="NZ_JACBYZ010000001.1"/>
</dbReference>
<organism evidence="2 3">
    <name type="scientific">Aeriscardovia aeriphila</name>
    <dbReference type="NCBI Taxonomy" id="218139"/>
    <lineage>
        <taxon>Bacteria</taxon>
        <taxon>Bacillati</taxon>
        <taxon>Actinomycetota</taxon>
        <taxon>Actinomycetes</taxon>
        <taxon>Bifidobacteriales</taxon>
        <taxon>Bifidobacteriaceae</taxon>
        <taxon>Aeriscardovia</taxon>
    </lineage>
</organism>
<dbReference type="Gene3D" id="1.10.1660.10">
    <property type="match status" value="1"/>
</dbReference>
<protein>
    <submittedName>
        <fullName evidence="2">Excisionase family DNA-binding domain-containing protein</fullName>
    </submittedName>
</protein>
<dbReference type="Proteomes" id="UP000228976">
    <property type="component" value="Unassembled WGS sequence"/>
</dbReference>
<dbReference type="AlphaFoldDB" id="A0A261F805"/>
<evidence type="ECO:0000313" key="2">
    <source>
        <dbReference type="EMBL" id="OZG55277.1"/>
    </source>
</evidence>
<dbReference type="NCBIfam" id="TIGR01764">
    <property type="entry name" value="excise"/>
    <property type="match status" value="1"/>
</dbReference>
<dbReference type="OrthoDB" id="26212at2"/>
<evidence type="ECO:0000259" key="1">
    <source>
        <dbReference type="Pfam" id="PF12728"/>
    </source>
</evidence>
<sequence length="123" mass="13721">MKLAIPSETIPTSSRFAIQGYGKTYELTEEEFTAALKAVDNISDDSRTLTTGEAAKILHVSGKTVARLLDAGQIPFYRNHGTGHRMVKYRDILAYQQKIEYRRKLLSAARSMADSMGGYDSEK</sequence>
<feature type="domain" description="Helix-turn-helix" evidence="1">
    <location>
        <begin position="49"/>
        <end position="98"/>
    </location>
</feature>
<dbReference type="SUPFAM" id="SSF46955">
    <property type="entry name" value="Putative DNA-binding domain"/>
    <property type="match status" value="1"/>
</dbReference>
<reference evidence="2 3" key="1">
    <citation type="journal article" date="2017" name="BMC Genomics">
        <title>Comparative genomic and phylogenomic analyses of the Bifidobacteriaceae family.</title>
        <authorList>
            <person name="Lugli G.A."/>
            <person name="Milani C."/>
            <person name="Turroni F."/>
            <person name="Duranti S."/>
            <person name="Mancabelli L."/>
            <person name="Mangifesta M."/>
            <person name="Ferrario C."/>
            <person name="Modesto M."/>
            <person name="Mattarelli P."/>
            <person name="Jiri K."/>
            <person name="van Sinderen D."/>
            <person name="Ventura M."/>
        </authorList>
    </citation>
    <scope>NUCLEOTIDE SEQUENCE [LARGE SCALE GENOMIC DNA]</scope>
    <source>
        <strain evidence="2 3">LMG 21773</strain>
    </source>
</reference>
<dbReference type="GO" id="GO:0003677">
    <property type="term" value="F:DNA binding"/>
    <property type="evidence" value="ECO:0007669"/>
    <property type="project" value="UniProtKB-KW"/>
</dbReference>
<keyword evidence="2" id="KW-0238">DNA-binding</keyword>
<name>A0A261F805_9BIFI</name>
<gene>
    <name evidence="2" type="ORF">AEAE_1074</name>
</gene>
<proteinExistence type="predicted"/>